<dbReference type="eggNOG" id="COG0436">
    <property type="taxonomic scope" value="Bacteria"/>
</dbReference>
<sequence length="395" mass="43357">MRRSRNIPLANRVQEVTPSLSLEISAKAKAMKADGLDVCSLSAGEPDFNTPDHVIAAAKCALDEGKTRYGSAAGEGKLRSAIAQKLQTENNLPYSPNQVIVTNGGKYSLFNLMQALINPEDEVIIPSPYWLSYPEMVKLAAGTPVIVPTTAQQQYKITAQQLQDSITPRSKLFILNSPSNPTGAVYSREELTALADVIVKNDLWVVSDEIYEKILYDQAEHISIGSLNPEIFARTLVSSGFAKTYAMTGWRVGYLAGNQEIINAMISIQSHSTSNVCTFAQYGAIEALENPLSQDAIKEMLTAFTERRKMVLEILSTIPEVSCSEPYGAFYLFLDISKTGKTSFNFANEFLEEMQVATVPGIAFGNDSCIRLSYATDMTTLEKALERLTKFVQTA</sequence>
<protein>
    <recommendedName>
        <fullName evidence="6">Aminotransferase</fullName>
        <ecNumber evidence="6">2.6.1.-</ecNumber>
    </recommendedName>
</protein>
<dbReference type="InterPro" id="IPR004839">
    <property type="entry name" value="Aminotransferase_I/II_large"/>
</dbReference>
<evidence type="ECO:0000256" key="6">
    <source>
        <dbReference type="RuleBase" id="RU000481"/>
    </source>
</evidence>
<reference evidence="8" key="1">
    <citation type="submission" date="2012-04" db="EMBL/GenBank/DDBJ databases">
        <title>Finished genome of Dactylococcopsis salina PCC 8305.</title>
        <authorList>
            <consortium name="US DOE Joint Genome Institute"/>
            <person name="Gugger M."/>
            <person name="Coursin T."/>
            <person name="Rippka R."/>
            <person name="Tandeau De Marsac N."/>
            <person name="Huntemann M."/>
            <person name="Wei C.-L."/>
            <person name="Han J."/>
            <person name="Detter J.C."/>
            <person name="Han C."/>
            <person name="Tapia R."/>
            <person name="Daligault H."/>
            <person name="Chen A."/>
            <person name="Krypides N."/>
            <person name="Mavromatis K."/>
            <person name="Markowitz V."/>
            <person name="Szeto E."/>
            <person name="Ivanova N."/>
            <person name="Ovchinnikova G."/>
            <person name="Pagani I."/>
            <person name="Pati A."/>
            <person name="Goodwin L."/>
            <person name="Peters L."/>
            <person name="Pitluck S."/>
            <person name="Woyke T."/>
            <person name="Kerfeld C."/>
        </authorList>
    </citation>
    <scope>NUCLEOTIDE SEQUENCE [LARGE SCALE GENOMIC DNA]</scope>
    <source>
        <strain evidence="8">PCC 8305</strain>
    </source>
</reference>
<dbReference type="Proteomes" id="UP000010482">
    <property type="component" value="Chromosome"/>
</dbReference>
<dbReference type="Pfam" id="PF00155">
    <property type="entry name" value="Aminotran_1_2"/>
    <property type="match status" value="1"/>
</dbReference>
<evidence type="ECO:0000256" key="3">
    <source>
        <dbReference type="ARBA" id="ARBA00022576"/>
    </source>
</evidence>
<evidence type="ECO:0000256" key="2">
    <source>
        <dbReference type="ARBA" id="ARBA00007441"/>
    </source>
</evidence>
<dbReference type="InterPro" id="IPR050596">
    <property type="entry name" value="AspAT/PAT-like"/>
</dbReference>
<dbReference type="STRING" id="13035.Dacsa_1437"/>
<organism evidence="8 9">
    <name type="scientific">Dactylococcopsis salina (strain PCC 8305)</name>
    <name type="common">Myxobactron salinum</name>
    <dbReference type="NCBI Taxonomy" id="13035"/>
    <lineage>
        <taxon>Bacteria</taxon>
        <taxon>Bacillati</taxon>
        <taxon>Cyanobacteriota</taxon>
        <taxon>Cyanophyceae</taxon>
        <taxon>Nodosilineales</taxon>
        <taxon>Cymatolegaceae</taxon>
        <taxon>Dactylococcopsis</taxon>
    </lineage>
</organism>
<dbReference type="Gene3D" id="3.90.1150.10">
    <property type="entry name" value="Aspartate Aminotransferase, domain 1"/>
    <property type="match status" value="1"/>
</dbReference>
<proteinExistence type="inferred from homology"/>
<evidence type="ECO:0000313" key="8">
    <source>
        <dbReference type="EMBL" id="AFZ50124.1"/>
    </source>
</evidence>
<evidence type="ECO:0000313" key="9">
    <source>
        <dbReference type="Proteomes" id="UP000010482"/>
    </source>
</evidence>
<dbReference type="HOGENOM" id="CLU_017584_4_3_3"/>
<dbReference type="EC" id="2.6.1.-" evidence="6"/>
<gene>
    <name evidence="8" type="ORF">Dacsa_1437</name>
</gene>
<dbReference type="EMBL" id="CP003944">
    <property type="protein sequence ID" value="AFZ50124.1"/>
    <property type="molecule type" value="Genomic_DNA"/>
</dbReference>
<dbReference type="GO" id="GO:0006520">
    <property type="term" value="P:amino acid metabolic process"/>
    <property type="evidence" value="ECO:0007669"/>
    <property type="project" value="InterPro"/>
</dbReference>
<evidence type="ECO:0000256" key="4">
    <source>
        <dbReference type="ARBA" id="ARBA00022679"/>
    </source>
</evidence>
<comment type="similarity">
    <text evidence="2 6">Belongs to the class-I pyridoxal-phosphate-dependent aminotransferase family.</text>
</comment>
<keyword evidence="3 6" id="KW-0032">Aminotransferase</keyword>
<accession>K9YT97</accession>
<evidence type="ECO:0000256" key="5">
    <source>
        <dbReference type="ARBA" id="ARBA00022898"/>
    </source>
</evidence>
<dbReference type="Gene3D" id="3.40.640.10">
    <property type="entry name" value="Type I PLP-dependent aspartate aminotransferase-like (Major domain)"/>
    <property type="match status" value="1"/>
</dbReference>
<keyword evidence="5" id="KW-0663">Pyridoxal phosphate</keyword>
<feature type="domain" description="Aminotransferase class I/classII large" evidence="7">
    <location>
        <begin position="38"/>
        <end position="388"/>
    </location>
</feature>
<dbReference type="InterPro" id="IPR015422">
    <property type="entry name" value="PyrdxlP-dep_Trfase_small"/>
</dbReference>
<dbReference type="AlphaFoldDB" id="K9YT97"/>
<dbReference type="FunFam" id="3.40.640.10:FF:000033">
    <property type="entry name" value="Aspartate aminotransferase"/>
    <property type="match status" value="1"/>
</dbReference>
<dbReference type="SUPFAM" id="SSF53383">
    <property type="entry name" value="PLP-dependent transferases"/>
    <property type="match status" value="1"/>
</dbReference>
<dbReference type="InterPro" id="IPR004838">
    <property type="entry name" value="NHTrfase_class1_PyrdxlP-BS"/>
</dbReference>
<evidence type="ECO:0000259" key="7">
    <source>
        <dbReference type="Pfam" id="PF00155"/>
    </source>
</evidence>
<evidence type="ECO:0000256" key="1">
    <source>
        <dbReference type="ARBA" id="ARBA00001933"/>
    </source>
</evidence>
<dbReference type="PANTHER" id="PTHR46383">
    <property type="entry name" value="ASPARTATE AMINOTRANSFERASE"/>
    <property type="match status" value="1"/>
</dbReference>
<keyword evidence="4 6" id="KW-0808">Transferase</keyword>
<comment type="cofactor">
    <cofactor evidence="1 6">
        <name>pyridoxal 5'-phosphate</name>
        <dbReference type="ChEBI" id="CHEBI:597326"/>
    </cofactor>
</comment>
<dbReference type="InterPro" id="IPR015421">
    <property type="entry name" value="PyrdxlP-dep_Trfase_major"/>
</dbReference>
<keyword evidence="9" id="KW-1185">Reference proteome</keyword>
<dbReference type="GO" id="GO:0008483">
    <property type="term" value="F:transaminase activity"/>
    <property type="evidence" value="ECO:0007669"/>
    <property type="project" value="UniProtKB-KW"/>
</dbReference>
<dbReference type="InterPro" id="IPR015424">
    <property type="entry name" value="PyrdxlP-dep_Trfase"/>
</dbReference>
<dbReference type="CDD" id="cd00609">
    <property type="entry name" value="AAT_like"/>
    <property type="match status" value="1"/>
</dbReference>
<dbReference type="KEGG" id="dsl:Dacsa_1437"/>
<dbReference type="PANTHER" id="PTHR46383:SF1">
    <property type="entry name" value="ASPARTATE AMINOTRANSFERASE"/>
    <property type="match status" value="1"/>
</dbReference>
<dbReference type="PROSITE" id="PS00105">
    <property type="entry name" value="AA_TRANSFER_CLASS_1"/>
    <property type="match status" value="1"/>
</dbReference>
<dbReference type="GO" id="GO:0030170">
    <property type="term" value="F:pyridoxal phosphate binding"/>
    <property type="evidence" value="ECO:0007669"/>
    <property type="project" value="InterPro"/>
</dbReference>
<dbReference type="PATRIC" id="fig|13035.3.peg.1610"/>
<name>K9YT97_DACS8</name>